<evidence type="ECO:0000256" key="3">
    <source>
        <dbReference type="ARBA" id="ARBA00022825"/>
    </source>
</evidence>
<keyword evidence="4" id="KW-1133">Transmembrane helix</keyword>
<comment type="caution">
    <text evidence="6">The sequence shown here is derived from an EMBL/GenBank/DDBJ whole genome shotgun (WGS) entry which is preliminary data.</text>
</comment>
<keyword evidence="3" id="KW-0720">Serine protease</keyword>
<evidence type="ECO:0000256" key="4">
    <source>
        <dbReference type="SAM" id="Phobius"/>
    </source>
</evidence>
<dbReference type="PANTHER" id="PTHR14218:SF15">
    <property type="entry name" value="TRIPEPTIDYL-PEPTIDASE 1"/>
    <property type="match status" value="1"/>
</dbReference>
<dbReference type="InterPro" id="IPR036852">
    <property type="entry name" value="Peptidase_S8/S53_dom_sf"/>
</dbReference>
<dbReference type="InterPro" id="IPR050819">
    <property type="entry name" value="Tripeptidyl-peptidase_I"/>
</dbReference>
<keyword evidence="7" id="KW-1185">Reference proteome</keyword>
<dbReference type="Pfam" id="PF00082">
    <property type="entry name" value="Peptidase_S8"/>
    <property type="match status" value="1"/>
</dbReference>
<keyword evidence="4" id="KW-0812">Transmembrane</keyword>
<dbReference type="InterPro" id="IPR000209">
    <property type="entry name" value="Peptidase_S8/S53_dom"/>
</dbReference>
<dbReference type="PROSITE" id="PS00138">
    <property type="entry name" value="SUBTILASE_SER"/>
    <property type="match status" value="1"/>
</dbReference>
<feature type="domain" description="Peptidase S53" evidence="5">
    <location>
        <begin position="96"/>
        <end position="411"/>
    </location>
</feature>
<dbReference type="AlphaFoldDB" id="A0A5J4KYD0"/>
<evidence type="ECO:0000313" key="6">
    <source>
        <dbReference type="EMBL" id="GER91159.1"/>
    </source>
</evidence>
<dbReference type="Gene3D" id="3.40.50.200">
    <property type="entry name" value="Peptidase S8/S53 domain"/>
    <property type="match status" value="1"/>
</dbReference>
<sequence length="419" mass="45273">MLILRKNKYSDDRSTSSTRFNQRISMYKLKKSNIRIANVLLIVLILLLVPVAVLRMINRPELPWFGVGKYSRPRTHTTLNLATLKHMKMTASSSFGLTPQDLWKLYNLPGKDGGQGQLIAEVIDGSIPTMETDLNGYSKRFGLPQCTVASGCLTIQNQGNSYIPKGDDPAEGILDVEIMHAVAPRAKILLYIMRTDNTSIASGPNNIIKKPGLRSINMSYGFEGNGKRFEALYDDNPNHVAMFAASGDEGYGNITPPSVYPGVIAVGGTVVNGTNETAWAGSGGGLSKLYPEPDYQQSYGIPQAKGDRGNPDVAAVGGTPMSIYEMGRWQGETGTSVSSPIWTGIAALVDKPITNELLYGLAKVEPNSFKDITSGTNGKCGFYCTARPGYDYVTGLGTPRNFVANVNAMSKARAISLKP</sequence>
<gene>
    <name evidence="6" type="ORF">KDW_53210</name>
</gene>
<keyword evidence="2" id="KW-0378">Hydrolase</keyword>
<keyword evidence="1" id="KW-0645">Protease</keyword>
<reference evidence="6 7" key="1">
    <citation type="submission" date="2019-10" db="EMBL/GenBank/DDBJ databases">
        <title>Dictyobacter vulcani sp. nov., within the class Ktedonobacteria, isolated from soil of volcanic Mt. Zao.</title>
        <authorList>
            <person name="Zheng Y."/>
            <person name="Wang C.M."/>
            <person name="Sakai Y."/>
            <person name="Abe K."/>
            <person name="Yokota A."/>
            <person name="Yabe S."/>
        </authorList>
    </citation>
    <scope>NUCLEOTIDE SEQUENCE [LARGE SCALE GENOMIC DNA]</scope>
    <source>
        <strain evidence="6 7">W12</strain>
    </source>
</reference>
<organism evidence="6 7">
    <name type="scientific">Dictyobacter vulcani</name>
    <dbReference type="NCBI Taxonomy" id="2607529"/>
    <lineage>
        <taxon>Bacteria</taxon>
        <taxon>Bacillati</taxon>
        <taxon>Chloroflexota</taxon>
        <taxon>Ktedonobacteria</taxon>
        <taxon>Ktedonobacterales</taxon>
        <taxon>Dictyobacteraceae</taxon>
        <taxon>Dictyobacter</taxon>
    </lineage>
</organism>
<proteinExistence type="predicted"/>
<dbReference type="GO" id="GO:0008240">
    <property type="term" value="F:tripeptidyl-peptidase activity"/>
    <property type="evidence" value="ECO:0007669"/>
    <property type="project" value="TreeGrafter"/>
</dbReference>
<evidence type="ECO:0000259" key="5">
    <source>
        <dbReference type="PROSITE" id="PS51695"/>
    </source>
</evidence>
<dbReference type="PANTHER" id="PTHR14218">
    <property type="entry name" value="PROTEASE S8 TRIPEPTIDYL PEPTIDASE I CLN2"/>
    <property type="match status" value="1"/>
</dbReference>
<name>A0A5J4KYD0_9CHLR</name>
<dbReference type="PROSITE" id="PS51695">
    <property type="entry name" value="SEDOLISIN"/>
    <property type="match status" value="1"/>
</dbReference>
<dbReference type="GO" id="GO:0006508">
    <property type="term" value="P:proteolysis"/>
    <property type="evidence" value="ECO:0007669"/>
    <property type="project" value="UniProtKB-KW"/>
</dbReference>
<keyword evidence="4" id="KW-0472">Membrane</keyword>
<dbReference type="Proteomes" id="UP000326912">
    <property type="component" value="Unassembled WGS sequence"/>
</dbReference>
<evidence type="ECO:0000256" key="1">
    <source>
        <dbReference type="ARBA" id="ARBA00022670"/>
    </source>
</evidence>
<protein>
    <recommendedName>
        <fullName evidence="5">Peptidase S53 domain-containing protein</fullName>
    </recommendedName>
</protein>
<evidence type="ECO:0000313" key="7">
    <source>
        <dbReference type="Proteomes" id="UP000326912"/>
    </source>
</evidence>
<dbReference type="CDD" id="cd04056">
    <property type="entry name" value="Peptidases_S53"/>
    <property type="match status" value="1"/>
</dbReference>
<feature type="transmembrane region" description="Helical" evidence="4">
    <location>
        <begin position="36"/>
        <end position="57"/>
    </location>
</feature>
<dbReference type="EMBL" id="BKZW01000003">
    <property type="protein sequence ID" value="GER91159.1"/>
    <property type="molecule type" value="Genomic_DNA"/>
</dbReference>
<dbReference type="InterPro" id="IPR023828">
    <property type="entry name" value="Peptidase_S8_Ser-AS"/>
</dbReference>
<dbReference type="InterPro" id="IPR030400">
    <property type="entry name" value="Sedolisin_dom"/>
</dbReference>
<accession>A0A5J4KYD0</accession>
<dbReference type="SUPFAM" id="SSF52743">
    <property type="entry name" value="Subtilisin-like"/>
    <property type="match status" value="1"/>
</dbReference>
<dbReference type="GO" id="GO:0004252">
    <property type="term" value="F:serine-type endopeptidase activity"/>
    <property type="evidence" value="ECO:0007669"/>
    <property type="project" value="InterPro"/>
</dbReference>
<evidence type="ECO:0000256" key="2">
    <source>
        <dbReference type="ARBA" id="ARBA00022801"/>
    </source>
</evidence>